<protein>
    <recommendedName>
        <fullName evidence="3">SinR family protein</fullName>
    </recommendedName>
</protein>
<evidence type="ECO:0000313" key="2">
    <source>
        <dbReference type="Proteomes" id="UP000028782"/>
    </source>
</evidence>
<sequence length="89" mass="10005">MASYLIGYDLNKTGQDYAALIDAIKGLGLWWHCLDSTWIIKHDGPSTVIRDALKPYIDSNDELLVVKLTGEGAWMGFNTECSTWLKENL</sequence>
<dbReference type="AlphaFoldDB" id="A0A076PJX6"/>
<reference evidence="1 2" key="1">
    <citation type="journal article" date="2014" name="Genome Announc.">
        <title>Complete Genome Sequence of Polychlorinated Biphenyl Degrader Comamonas testosteroni TK102 (NBRC 109938).</title>
        <authorList>
            <person name="Fukuda K."/>
            <person name="Hosoyama A."/>
            <person name="Tsuchikane K."/>
            <person name="Ohji S."/>
            <person name="Yamazoe A."/>
            <person name="Fujita N."/>
            <person name="Shintani M."/>
            <person name="Kimbara K."/>
        </authorList>
    </citation>
    <scope>NUCLEOTIDE SEQUENCE [LARGE SCALE GENOMIC DNA]</scope>
    <source>
        <strain evidence="1">TK102</strain>
    </source>
</reference>
<accession>A0A076PJX6</accession>
<proteinExistence type="predicted"/>
<dbReference type="RefSeq" id="WP_043371698.1">
    <property type="nucleotide sequence ID" value="NZ_CP006704.1"/>
</dbReference>
<dbReference type="EMBL" id="CP006704">
    <property type="protein sequence ID" value="AIJ45913.1"/>
    <property type="molecule type" value="Genomic_DNA"/>
</dbReference>
<name>A0A076PJX6_COMTE</name>
<dbReference type="Proteomes" id="UP000028782">
    <property type="component" value="Chromosome"/>
</dbReference>
<dbReference type="KEGG" id="ctes:O987_08895"/>
<evidence type="ECO:0000313" key="1">
    <source>
        <dbReference type="EMBL" id="AIJ45913.1"/>
    </source>
</evidence>
<dbReference type="HOGENOM" id="CLU_179928_1_0_4"/>
<organism evidence="1 2">
    <name type="scientific">Comamonas testosteroni TK102</name>
    <dbReference type="NCBI Taxonomy" id="1392005"/>
    <lineage>
        <taxon>Bacteria</taxon>
        <taxon>Pseudomonadati</taxon>
        <taxon>Pseudomonadota</taxon>
        <taxon>Betaproteobacteria</taxon>
        <taxon>Burkholderiales</taxon>
        <taxon>Comamonadaceae</taxon>
        <taxon>Comamonas</taxon>
    </lineage>
</organism>
<evidence type="ECO:0008006" key="3">
    <source>
        <dbReference type="Google" id="ProtNLM"/>
    </source>
</evidence>
<gene>
    <name evidence="1" type="ORF">O987_08895</name>
</gene>